<accession>A0A318NTP5</accession>
<evidence type="ECO:0000313" key="1">
    <source>
        <dbReference type="EMBL" id="PYD37281.1"/>
    </source>
</evidence>
<comment type="caution">
    <text evidence="1">The sequence shown here is derived from an EMBL/GenBank/DDBJ whole genome shotgun (WGS) entry which is preliminary data.</text>
</comment>
<dbReference type="AlphaFoldDB" id="A0A318NTP5"/>
<organism evidence="1 2">
    <name type="scientific">Serratia plymuthica</name>
    <dbReference type="NCBI Taxonomy" id="82996"/>
    <lineage>
        <taxon>Bacteria</taxon>
        <taxon>Pseudomonadati</taxon>
        <taxon>Pseudomonadota</taxon>
        <taxon>Gammaproteobacteria</taxon>
        <taxon>Enterobacterales</taxon>
        <taxon>Yersiniaceae</taxon>
        <taxon>Serratia</taxon>
    </lineage>
</organism>
<dbReference type="RefSeq" id="WP_041417094.1">
    <property type="nucleotide sequence ID" value="NZ_PESE01000007.1"/>
</dbReference>
<dbReference type="Proteomes" id="UP000248196">
    <property type="component" value="Unassembled WGS sequence"/>
</dbReference>
<evidence type="ECO:0000313" key="2">
    <source>
        <dbReference type="Proteomes" id="UP000248196"/>
    </source>
</evidence>
<name>A0A318NTP5_SERPL</name>
<gene>
    <name evidence="1" type="ORF">CT690_20475</name>
</gene>
<proteinExistence type="predicted"/>
<reference evidence="1 2" key="1">
    <citation type="submission" date="2017-11" db="EMBL/GenBank/DDBJ databases">
        <title>Genome sequence of the oocydin A producing rhizobacterium Serratia plymuthica 4Rx5.</title>
        <authorList>
            <person name="Matilla M.A."/>
            <person name="Udaondo Z."/>
            <person name="Salmond G.P.C."/>
        </authorList>
    </citation>
    <scope>NUCLEOTIDE SEQUENCE [LARGE SCALE GENOMIC DNA]</scope>
    <source>
        <strain evidence="1 2">4Rx5</strain>
    </source>
</reference>
<dbReference type="EMBL" id="PESE01000007">
    <property type="protein sequence ID" value="PYD37281.1"/>
    <property type="molecule type" value="Genomic_DNA"/>
</dbReference>
<dbReference type="OrthoDB" id="5298361at2"/>
<protein>
    <submittedName>
        <fullName evidence="1">Uncharacterized protein</fullName>
    </submittedName>
</protein>
<sequence length="89" mass="10413">MQNNAIKKQAKHLDIDAQQEYPWKGIRQKESGMERNAKQFRDGKSQVNPDNWDLLLAMIAKTEMPHDFLTAEERRQEIVDRDPFRSAAS</sequence>